<accession>A0A645EDZ6</accession>
<proteinExistence type="predicted"/>
<organism evidence="1">
    <name type="scientific">bioreactor metagenome</name>
    <dbReference type="NCBI Taxonomy" id="1076179"/>
    <lineage>
        <taxon>unclassified sequences</taxon>
        <taxon>metagenomes</taxon>
        <taxon>ecological metagenomes</taxon>
    </lineage>
</organism>
<sequence length="56" mass="6065">MFGLISWAPMGGFLINMAGQVFAGEEVAAVYYQDPLAVTTANVDSITEDMFEFVAQ</sequence>
<dbReference type="EMBL" id="VSSQ01045450">
    <property type="protein sequence ID" value="MPM99348.1"/>
    <property type="molecule type" value="Genomic_DNA"/>
</dbReference>
<comment type="caution">
    <text evidence="1">The sequence shown here is derived from an EMBL/GenBank/DDBJ whole genome shotgun (WGS) entry which is preliminary data.</text>
</comment>
<protein>
    <submittedName>
        <fullName evidence="1">Uncharacterized protein</fullName>
    </submittedName>
</protein>
<dbReference type="AlphaFoldDB" id="A0A645EDZ6"/>
<evidence type="ECO:0000313" key="1">
    <source>
        <dbReference type="EMBL" id="MPM99348.1"/>
    </source>
</evidence>
<name>A0A645EDZ6_9ZZZZ</name>
<gene>
    <name evidence="1" type="ORF">SDC9_146539</name>
</gene>
<reference evidence="1" key="1">
    <citation type="submission" date="2019-08" db="EMBL/GenBank/DDBJ databases">
        <authorList>
            <person name="Kucharzyk K."/>
            <person name="Murdoch R.W."/>
            <person name="Higgins S."/>
            <person name="Loffler F."/>
        </authorList>
    </citation>
    <scope>NUCLEOTIDE SEQUENCE</scope>
</reference>